<dbReference type="InterPro" id="IPR001357">
    <property type="entry name" value="BRCT_dom"/>
</dbReference>
<dbReference type="OrthoDB" id="9776650at2"/>
<comment type="caution">
    <text evidence="2">The sequence shown here is derived from an EMBL/GenBank/DDBJ whole genome shotgun (WGS) entry which is preliminary data.</text>
</comment>
<evidence type="ECO:0000313" key="2">
    <source>
        <dbReference type="EMBL" id="TWU66483.1"/>
    </source>
</evidence>
<dbReference type="AlphaFoldDB" id="A0A5C6FZR4"/>
<dbReference type="PROSITE" id="PS50172">
    <property type="entry name" value="BRCT"/>
    <property type="match status" value="1"/>
</dbReference>
<dbReference type="EC" id="6.5.1.2" evidence="2"/>
<protein>
    <submittedName>
        <fullName evidence="2">DNA ligase</fullName>
        <ecNumber evidence="2">6.5.1.2</ecNumber>
    </submittedName>
</protein>
<dbReference type="InterPro" id="IPR036420">
    <property type="entry name" value="BRCT_dom_sf"/>
</dbReference>
<dbReference type="CDD" id="cd07177">
    <property type="entry name" value="terB_like"/>
    <property type="match status" value="1"/>
</dbReference>
<organism evidence="2 3">
    <name type="scientific">Crateriforma conspicua</name>
    <dbReference type="NCBI Taxonomy" id="2527996"/>
    <lineage>
        <taxon>Bacteria</taxon>
        <taxon>Pseudomonadati</taxon>
        <taxon>Planctomycetota</taxon>
        <taxon>Planctomycetia</taxon>
        <taxon>Planctomycetales</taxon>
        <taxon>Planctomycetaceae</taxon>
        <taxon>Crateriforma</taxon>
    </lineage>
</organism>
<keyword evidence="2" id="KW-0436">Ligase</keyword>
<reference evidence="2 3" key="1">
    <citation type="submission" date="2019-02" db="EMBL/GenBank/DDBJ databases">
        <title>Deep-cultivation of Planctomycetes and their phenomic and genomic characterization uncovers novel biology.</title>
        <authorList>
            <person name="Wiegand S."/>
            <person name="Jogler M."/>
            <person name="Boedeker C."/>
            <person name="Pinto D."/>
            <person name="Vollmers J."/>
            <person name="Rivas-Marin E."/>
            <person name="Kohn T."/>
            <person name="Peeters S.H."/>
            <person name="Heuer A."/>
            <person name="Rast P."/>
            <person name="Oberbeckmann S."/>
            <person name="Bunk B."/>
            <person name="Jeske O."/>
            <person name="Meyerdierks A."/>
            <person name="Storesund J.E."/>
            <person name="Kallscheuer N."/>
            <person name="Luecker S."/>
            <person name="Lage O.M."/>
            <person name="Pohl T."/>
            <person name="Merkel B.J."/>
            <person name="Hornburger P."/>
            <person name="Mueller R.-W."/>
            <person name="Bruemmer F."/>
            <person name="Labrenz M."/>
            <person name="Spormann A.M."/>
            <person name="Op Den Camp H."/>
            <person name="Overmann J."/>
            <person name="Amann R."/>
            <person name="Jetten M.S.M."/>
            <person name="Mascher T."/>
            <person name="Medema M.H."/>
            <person name="Devos D.P."/>
            <person name="Kaster A.-K."/>
            <person name="Ovreas L."/>
            <person name="Rohde M."/>
            <person name="Galperin M.Y."/>
            <person name="Jogler C."/>
        </authorList>
    </citation>
    <scope>NUCLEOTIDE SEQUENCE [LARGE SCALE GENOMIC DNA]</scope>
    <source>
        <strain evidence="2 3">V7</strain>
    </source>
</reference>
<name>A0A5C6FZR4_9PLAN</name>
<dbReference type="Proteomes" id="UP000316476">
    <property type="component" value="Unassembled WGS sequence"/>
</dbReference>
<dbReference type="GO" id="GO:0003911">
    <property type="term" value="F:DNA ligase (NAD+) activity"/>
    <property type="evidence" value="ECO:0007669"/>
    <property type="project" value="UniProtKB-EC"/>
</dbReference>
<feature type="domain" description="BRCT" evidence="1">
    <location>
        <begin position="204"/>
        <end position="298"/>
    </location>
</feature>
<evidence type="ECO:0000313" key="3">
    <source>
        <dbReference type="Proteomes" id="UP000316476"/>
    </source>
</evidence>
<gene>
    <name evidence="2" type="primary">ligA_1</name>
    <name evidence="2" type="ORF">V7x_20490</name>
</gene>
<dbReference type="Gene3D" id="3.40.50.10190">
    <property type="entry name" value="BRCT domain"/>
    <property type="match status" value="1"/>
</dbReference>
<dbReference type="RefSeq" id="WP_146413109.1">
    <property type="nucleotide sequence ID" value="NZ_SJPZ01000001.1"/>
</dbReference>
<dbReference type="CDD" id="cd17748">
    <property type="entry name" value="BRCT_DNA_ligase_like"/>
    <property type="match status" value="1"/>
</dbReference>
<dbReference type="SUPFAM" id="SSF52113">
    <property type="entry name" value="BRCT domain"/>
    <property type="match status" value="1"/>
</dbReference>
<dbReference type="EMBL" id="SJPZ01000001">
    <property type="protein sequence ID" value="TWU66483.1"/>
    <property type="molecule type" value="Genomic_DNA"/>
</dbReference>
<accession>A0A5C6FZR4</accession>
<sequence length="298" mass="33610">MSFDETREYFRFTGPARLSKAVHTLEGLLTGVASDGKVTTAELRTLDAWIREHAEFRDRHPFNELIPIVSEAVCNKWLSEEDRADLIWCCDKLKSDGGFYQDATADMQRLQGLLGGILADGVVDDDEVHALRKWIDDHTHLATLWPYTEIDAVLTFVLSDGKVDDDERTLLLELFQEYSGIECKPPSPRDNDTLSAIGGMCALDPEIQIQDRQFCFTGSSERWTRSTFETHIVNAGGFFSPRVSSKLDYLVVGGNGNPCWAYACYGRKVEAAMKLRRDGSQVLIVHEYDVWDAIEDLC</sequence>
<proteinExistence type="predicted"/>
<evidence type="ECO:0000259" key="1">
    <source>
        <dbReference type="PROSITE" id="PS50172"/>
    </source>
</evidence>